<reference evidence="1" key="1">
    <citation type="journal article" name="Emerg. Infect. Dis.">
        <title>Two cases of a newly characterized neisseria species.</title>
        <authorList>
            <person name="Mustapha M."/>
            <person name="Lemos A.P.S."/>
            <person name="Harrison L.H."/>
            <person name="Vantyne D."/>
            <person name="Sacchi C.T."/>
        </authorList>
    </citation>
    <scope>NUCLEOTIDE SEQUENCE</scope>
    <source>
        <strain evidence="1">N.95.16</strain>
    </source>
</reference>
<organism evidence="1 2">
    <name type="scientific">Neisseria brasiliensis</name>
    <dbReference type="NCBI Taxonomy" id="2666100"/>
    <lineage>
        <taxon>Bacteria</taxon>
        <taxon>Pseudomonadati</taxon>
        <taxon>Pseudomonadota</taxon>
        <taxon>Betaproteobacteria</taxon>
        <taxon>Neisseriales</taxon>
        <taxon>Neisseriaceae</taxon>
        <taxon>Neisseria</taxon>
    </lineage>
</organism>
<dbReference type="RefSeq" id="WP_095502725.1">
    <property type="nucleotide sequence ID" value="NZ_CP046027.1"/>
</dbReference>
<dbReference type="Proteomes" id="UP000486297">
    <property type="component" value="Unassembled WGS sequence"/>
</dbReference>
<protein>
    <submittedName>
        <fullName evidence="1">Uncharacterized protein</fullName>
    </submittedName>
</protein>
<gene>
    <name evidence="1" type="ORF">GJU80_06420</name>
</gene>
<comment type="caution">
    <text evidence="1">The sequence shown here is derived from an EMBL/GenBank/DDBJ whole genome shotgun (WGS) entry which is preliminary data.</text>
</comment>
<evidence type="ECO:0000313" key="1">
    <source>
        <dbReference type="EMBL" id="MRN38130.1"/>
    </source>
</evidence>
<sequence>MRSLVFFIGWALFFTLLFGGISWLARALDLPNASLWISVAIAVFIGLLPGKKIARRRNELVALLETGRLKHFSLP</sequence>
<evidence type="ECO:0000313" key="2">
    <source>
        <dbReference type="Proteomes" id="UP000486297"/>
    </source>
</evidence>
<keyword evidence="2" id="KW-1185">Reference proteome</keyword>
<dbReference type="AlphaFoldDB" id="A0A5Q3RZD5"/>
<dbReference type="EMBL" id="WJXO01000001">
    <property type="protein sequence ID" value="MRN38130.1"/>
    <property type="molecule type" value="Genomic_DNA"/>
</dbReference>
<proteinExistence type="predicted"/>
<accession>A0A5Q3RZD5</accession>
<name>A0A5Q3RZD5_9NEIS</name>